<evidence type="ECO:0000259" key="2">
    <source>
        <dbReference type="Pfam" id="PF00296"/>
    </source>
</evidence>
<dbReference type="EMBL" id="CP097332">
    <property type="protein sequence ID" value="UQX89989.1"/>
    <property type="molecule type" value="Genomic_DNA"/>
</dbReference>
<dbReference type="EC" id="1.-.-.-" evidence="3"/>
<dbReference type="PANTHER" id="PTHR43244">
    <property type="match status" value="1"/>
</dbReference>
<sequence length="326" mass="34775">MTRWGLTIPLPGTPLPAHAELVRALPGWGYTDVWSSEVSGADAFTPLALASVWQPQLTLGTAIVPVFTRGPALIAQSAATMAAAAPGRFVLGLGASSPAIVEQWNGLPFEQPFQRSRDVLRFVRAALSGEKVSGDFDTFTVAGFRLEQPPVERVEILLAALRPQMLALAGSEADGAILNWLSAEDVGRCVTAVANPRARIVARIFVCPTEDAGYARSLGRRLISAYLTVPAYAQFHRWLGRTEQLGELWRLWSAGERAAAAAAIPDEVIDALIVHGSAADCRTLLGQYVTAGVEVPVLAVLPTPEVRTVEDLARTLAELAPAAGRR</sequence>
<evidence type="ECO:0000313" key="4">
    <source>
        <dbReference type="Proteomes" id="UP001056336"/>
    </source>
</evidence>
<feature type="domain" description="Luciferase-like" evidence="2">
    <location>
        <begin position="14"/>
        <end position="293"/>
    </location>
</feature>
<evidence type="ECO:0000313" key="3">
    <source>
        <dbReference type="EMBL" id="UQX89989.1"/>
    </source>
</evidence>
<name>A0ABY4R2C9_9ACTN</name>
<proteinExistence type="predicted"/>
<gene>
    <name evidence="3" type="ORF">M6D93_08290</name>
</gene>
<evidence type="ECO:0000256" key="1">
    <source>
        <dbReference type="ARBA" id="ARBA00023002"/>
    </source>
</evidence>
<dbReference type="Gene3D" id="3.20.20.30">
    <property type="entry name" value="Luciferase-like domain"/>
    <property type="match status" value="1"/>
</dbReference>
<dbReference type="PANTHER" id="PTHR43244:SF1">
    <property type="entry name" value="5,10-METHYLENETETRAHYDROMETHANOPTERIN REDUCTASE"/>
    <property type="match status" value="1"/>
</dbReference>
<reference evidence="3" key="2">
    <citation type="submission" date="2022-05" db="EMBL/GenBank/DDBJ databases">
        <authorList>
            <person name="Kim J.-S."/>
            <person name="Lee K."/>
            <person name="Suh M."/>
            <person name="Eom M."/>
            <person name="Kim J.-S."/>
            <person name="Kim D.-S."/>
            <person name="Ko S.-H."/>
            <person name="Shin Y."/>
            <person name="Lee J.-S."/>
        </authorList>
    </citation>
    <scope>NUCLEOTIDE SEQUENCE</scope>
    <source>
        <strain evidence="3">N237</strain>
    </source>
</reference>
<organism evidence="3 4">
    <name type="scientific">Jatrophihabitans telluris</name>
    <dbReference type="NCBI Taxonomy" id="2038343"/>
    <lineage>
        <taxon>Bacteria</taxon>
        <taxon>Bacillati</taxon>
        <taxon>Actinomycetota</taxon>
        <taxon>Actinomycetes</taxon>
        <taxon>Jatrophihabitantales</taxon>
        <taxon>Jatrophihabitantaceae</taxon>
        <taxon>Jatrophihabitans</taxon>
    </lineage>
</organism>
<dbReference type="Proteomes" id="UP001056336">
    <property type="component" value="Chromosome"/>
</dbReference>
<keyword evidence="1 3" id="KW-0560">Oxidoreductase</keyword>
<dbReference type="NCBIfam" id="TIGR03841">
    <property type="entry name" value="F420_Rv3093c"/>
    <property type="match status" value="1"/>
</dbReference>
<dbReference type="InterPro" id="IPR022526">
    <property type="entry name" value="F420_Rv3093c"/>
</dbReference>
<protein>
    <submittedName>
        <fullName evidence="3">LLM class F420-dependent oxidoreductase</fullName>
        <ecNumber evidence="3">1.-.-.-</ecNumber>
    </submittedName>
</protein>
<dbReference type="CDD" id="cd01097">
    <property type="entry name" value="Tetrahydromethanopterin_reductase"/>
    <property type="match status" value="1"/>
</dbReference>
<dbReference type="GO" id="GO:0016491">
    <property type="term" value="F:oxidoreductase activity"/>
    <property type="evidence" value="ECO:0007669"/>
    <property type="project" value="UniProtKB-KW"/>
</dbReference>
<dbReference type="InterPro" id="IPR011251">
    <property type="entry name" value="Luciferase-like_dom"/>
</dbReference>
<dbReference type="Pfam" id="PF00296">
    <property type="entry name" value="Bac_luciferase"/>
    <property type="match status" value="1"/>
</dbReference>
<dbReference type="InterPro" id="IPR036661">
    <property type="entry name" value="Luciferase-like_sf"/>
</dbReference>
<keyword evidence="4" id="KW-1185">Reference proteome</keyword>
<reference evidence="3" key="1">
    <citation type="journal article" date="2018" name="Int. J. Syst. Evol. Microbiol.">
        <title>Jatrophihabitans telluris sp. nov., isolated from sediment soil of lava forest wetlands and the emended description of the genus Jatrophihabitans.</title>
        <authorList>
            <person name="Lee K.C."/>
            <person name="Suh M.K."/>
            <person name="Eom M.K."/>
            <person name="Kim K.K."/>
            <person name="Kim J.S."/>
            <person name="Kim D.S."/>
            <person name="Ko S.H."/>
            <person name="Shin Y.K."/>
            <person name="Lee J.S."/>
        </authorList>
    </citation>
    <scope>NUCLEOTIDE SEQUENCE</scope>
    <source>
        <strain evidence="3">N237</strain>
    </source>
</reference>
<dbReference type="SUPFAM" id="SSF51679">
    <property type="entry name" value="Bacterial luciferase-like"/>
    <property type="match status" value="1"/>
</dbReference>
<accession>A0ABY4R2C9</accession>
<dbReference type="InterPro" id="IPR050564">
    <property type="entry name" value="F420-G6PD/mer"/>
</dbReference>